<evidence type="ECO:0000313" key="3">
    <source>
        <dbReference type="Proteomes" id="UP001428290"/>
    </source>
</evidence>
<dbReference type="InterPro" id="IPR013520">
    <property type="entry name" value="Ribonucl_H"/>
</dbReference>
<accession>A0ABP9X3W9</accession>
<organism evidence="2 3">
    <name type="scientific">Herpetosiphon gulosus</name>
    <dbReference type="NCBI Taxonomy" id="1973496"/>
    <lineage>
        <taxon>Bacteria</taxon>
        <taxon>Bacillati</taxon>
        <taxon>Chloroflexota</taxon>
        <taxon>Chloroflexia</taxon>
        <taxon>Herpetosiphonales</taxon>
        <taxon>Herpetosiphonaceae</taxon>
        <taxon>Herpetosiphon</taxon>
    </lineage>
</organism>
<sequence length="282" mass="31724">MFPTLGTRNEARMYTLLDRPLHTIPFVLFDMESTGLDVQIGHRICEMAAMRIQGREIIDRCEFLVNPQREIDPAAFAVNGISAEMVANAPSFGEVWPKVNKLFHEAVLVAHNAYFDIGFLTSELGRINVSPLETPVIDTLALARRYITARRYNLTSLATNLGEKAPSHRAMSDVVALRPVFEHLLDILYRKGVHTLADLLRAQRGLLPGDEESPLIQEISTAMTSRQALMISYRTAGGDPVERRVLPMGLTVEGKRHILHAYCYLRNAQRMFALDRLSIVEL</sequence>
<dbReference type="PANTHER" id="PTHR30231:SF41">
    <property type="entry name" value="DNA POLYMERASE III SUBUNIT EPSILON"/>
    <property type="match status" value="1"/>
</dbReference>
<name>A0ABP9X3W9_9CHLR</name>
<dbReference type="NCBIfam" id="TIGR00573">
    <property type="entry name" value="dnaq"/>
    <property type="match status" value="1"/>
</dbReference>
<dbReference type="InterPro" id="IPR036397">
    <property type="entry name" value="RNaseH_sf"/>
</dbReference>
<feature type="domain" description="Exonuclease" evidence="1">
    <location>
        <begin position="25"/>
        <end position="190"/>
    </location>
</feature>
<dbReference type="CDD" id="cd06127">
    <property type="entry name" value="DEDDh"/>
    <property type="match status" value="1"/>
</dbReference>
<proteinExistence type="predicted"/>
<dbReference type="GO" id="GO:0004527">
    <property type="term" value="F:exonuclease activity"/>
    <property type="evidence" value="ECO:0007669"/>
    <property type="project" value="UniProtKB-KW"/>
</dbReference>
<dbReference type="SMART" id="SM00479">
    <property type="entry name" value="EXOIII"/>
    <property type="match status" value="1"/>
</dbReference>
<comment type="caution">
    <text evidence="2">The sequence shown here is derived from an EMBL/GenBank/DDBJ whole genome shotgun (WGS) entry which is preliminary data.</text>
</comment>
<keyword evidence="2" id="KW-0269">Exonuclease</keyword>
<dbReference type="InterPro" id="IPR006054">
    <property type="entry name" value="DnaQ"/>
</dbReference>
<dbReference type="Pfam" id="PF13280">
    <property type="entry name" value="WYL"/>
    <property type="match status" value="1"/>
</dbReference>
<dbReference type="InterPro" id="IPR026881">
    <property type="entry name" value="WYL_dom"/>
</dbReference>
<dbReference type="SUPFAM" id="SSF53098">
    <property type="entry name" value="Ribonuclease H-like"/>
    <property type="match status" value="1"/>
</dbReference>
<reference evidence="2 3" key="1">
    <citation type="submission" date="2024-02" db="EMBL/GenBank/DDBJ databases">
        <title>Herpetosiphon gulosus NBRC 112829.</title>
        <authorList>
            <person name="Ichikawa N."/>
            <person name="Katano-Makiyama Y."/>
            <person name="Hidaka K."/>
        </authorList>
    </citation>
    <scope>NUCLEOTIDE SEQUENCE [LARGE SCALE GENOMIC DNA]</scope>
    <source>
        <strain evidence="2 3">NBRC 112829</strain>
    </source>
</reference>
<protein>
    <submittedName>
        <fullName evidence="2">3'-5' exonuclease DinG</fullName>
    </submittedName>
</protein>
<keyword evidence="2" id="KW-0540">Nuclease</keyword>
<dbReference type="Pfam" id="PF00929">
    <property type="entry name" value="RNase_T"/>
    <property type="match status" value="1"/>
</dbReference>
<dbReference type="Proteomes" id="UP001428290">
    <property type="component" value="Unassembled WGS sequence"/>
</dbReference>
<gene>
    <name evidence="2" type="primary">dinG_1</name>
    <name evidence="2" type="ORF">Hgul01_03917</name>
</gene>
<keyword evidence="3" id="KW-1185">Reference proteome</keyword>
<dbReference type="InterPro" id="IPR012337">
    <property type="entry name" value="RNaseH-like_sf"/>
</dbReference>
<dbReference type="PANTHER" id="PTHR30231">
    <property type="entry name" value="DNA POLYMERASE III SUBUNIT EPSILON"/>
    <property type="match status" value="1"/>
</dbReference>
<dbReference type="EMBL" id="BAABRU010000015">
    <property type="protein sequence ID" value="GAA5530102.1"/>
    <property type="molecule type" value="Genomic_DNA"/>
</dbReference>
<dbReference type="Gene3D" id="3.30.420.10">
    <property type="entry name" value="Ribonuclease H-like superfamily/Ribonuclease H"/>
    <property type="match status" value="1"/>
</dbReference>
<evidence type="ECO:0000259" key="1">
    <source>
        <dbReference type="SMART" id="SM00479"/>
    </source>
</evidence>
<evidence type="ECO:0000313" key="2">
    <source>
        <dbReference type="EMBL" id="GAA5530102.1"/>
    </source>
</evidence>
<dbReference type="PROSITE" id="PS52050">
    <property type="entry name" value="WYL"/>
    <property type="match status" value="1"/>
</dbReference>
<keyword evidence="2" id="KW-0378">Hydrolase</keyword>